<evidence type="ECO:0000313" key="2">
    <source>
        <dbReference type="Proteomes" id="UP000526501"/>
    </source>
</evidence>
<comment type="caution">
    <text evidence="1">The sequence shown here is derived from an EMBL/GenBank/DDBJ whole genome shotgun (WGS) entry which is preliminary data.</text>
</comment>
<keyword evidence="2" id="KW-1185">Reference proteome</keyword>
<dbReference type="EMBL" id="JACHVC010000007">
    <property type="protein sequence ID" value="MBC2605884.1"/>
    <property type="molecule type" value="Genomic_DNA"/>
</dbReference>
<dbReference type="RefSeq" id="WP_185659772.1">
    <property type="nucleotide sequence ID" value="NZ_CAWPOO010000007.1"/>
</dbReference>
<protein>
    <submittedName>
        <fullName evidence="1">Uncharacterized protein</fullName>
    </submittedName>
</protein>
<accession>A0A7X1E824</accession>
<reference evidence="1 2" key="1">
    <citation type="submission" date="2020-07" db="EMBL/GenBank/DDBJ databases">
        <authorList>
            <person name="Feng X."/>
        </authorList>
    </citation>
    <scope>NUCLEOTIDE SEQUENCE [LARGE SCALE GENOMIC DNA]</scope>
    <source>
        <strain evidence="1 2">JCM23202</strain>
    </source>
</reference>
<dbReference type="AlphaFoldDB" id="A0A7X1E824"/>
<dbReference type="Proteomes" id="UP000526501">
    <property type="component" value="Unassembled WGS sequence"/>
</dbReference>
<sequence length="149" mass="17088">MSFIKLAFMSLTALICVELSIAKGRLDALEFNGELKMGHTIRLSFYDPTSAGAFWVELGDSRKEFELVDYDSENRIATVRLGDRERSIELRSARIISINRPKPLSAERLAKIHDSQLQDIYGNEQLLKARMEVVVAREEKEAERKMRAR</sequence>
<evidence type="ECO:0000313" key="1">
    <source>
        <dbReference type="EMBL" id="MBC2605884.1"/>
    </source>
</evidence>
<proteinExistence type="predicted"/>
<organism evidence="1 2">
    <name type="scientific">Pelagicoccus albus</name>
    <dbReference type="NCBI Taxonomy" id="415222"/>
    <lineage>
        <taxon>Bacteria</taxon>
        <taxon>Pseudomonadati</taxon>
        <taxon>Verrucomicrobiota</taxon>
        <taxon>Opitutia</taxon>
        <taxon>Puniceicoccales</taxon>
        <taxon>Pelagicoccaceae</taxon>
        <taxon>Pelagicoccus</taxon>
    </lineage>
</organism>
<gene>
    <name evidence="1" type="ORF">H5P27_07495</name>
</gene>
<name>A0A7X1E824_9BACT</name>